<sequence length="87" mass="9840">MKYVIFKDKNMFLPVIFPDHITHSEVKIGDSEVFSAGFLNIKTAGFVEILPEKSESLNIGPKEIDQSILIRAVNNFGTAYFLDFDDI</sequence>
<organism evidence="1 2">
    <name type="scientific">Chryseobacterium arthrosphaerae</name>
    <dbReference type="NCBI Taxonomy" id="651561"/>
    <lineage>
        <taxon>Bacteria</taxon>
        <taxon>Pseudomonadati</taxon>
        <taxon>Bacteroidota</taxon>
        <taxon>Flavobacteriia</taxon>
        <taxon>Flavobacteriales</taxon>
        <taxon>Weeksellaceae</taxon>
        <taxon>Chryseobacterium group</taxon>
        <taxon>Chryseobacterium</taxon>
    </lineage>
</organism>
<gene>
    <name evidence="1" type="ORF">V2E39_16985</name>
</gene>
<comment type="caution">
    <text evidence="1">The sequence shown here is derived from an EMBL/GenBank/DDBJ whole genome shotgun (WGS) entry which is preliminary data.</text>
</comment>
<proteinExistence type="predicted"/>
<name>A0ABU7R2U4_9FLAO</name>
<reference evidence="1 2" key="1">
    <citation type="submission" date="2024-01" db="EMBL/GenBank/DDBJ databases">
        <title>Whole genome of Chryseobacterium arthrosphaerae NNCa 2741.</title>
        <authorList>
            <person name="Boriskina E.V."/>
            <person name="Gordinskaya N.A."/>
            <person name="Kropotov V.S."/>
            <person name="Alekseeva A.E."/>
            <person name="Makhova M.A."/>
            <person name="Kryazhev D.V."/>
            <person name="Shkurkina I.S."/>
        </authorList>
    </citation>
    <scope>NUCLEOTIDE SEQUENCE [LARGE SCALE GENOMIC DNA]</scope>
    <source>
        <strain evidence="1 2">NNCa 2741</strain>
    </source>
</reference>
<accession>A0ABU7R2U4</accession>
<dbReference type="EMBL" id="JAZGJU010000039">
    <property type="protein sequence ID" value="MEE6129098.1"/>
    <property type="molecule type" value="Genomic_DNA"/>
</dbReference>
<protein>
    <submittedName>
        <fullName evidence="1">Uncharacterized protein</fullName>
    </submittedName>
</protein>
<dbReference type="Proteomes" id="UP001350005">
    <property type="component" value="Unassembled WGS sequence"/>
</dbReference>
<dbReference type="RefSeq" id="WP_330937416.1">
    <property type="nucleotide sequence ID" value="NZ_JAZGJU010000039.1"/>
</dbReference>
<keyword evidence="2" id="KW-1185">Reference proteome</keyword>
<evidence type="ECO:0000313" key="2">
    <source>
        <dbReference type="Proteomes" id="UP001350005"/>
    </source>
</evidence>
<evidence type="ECO:0000313" key="1">
    <source>
        <dbReference type="EMBL" id="MEE6129098.1"/>
    </source>
</evidence>